<dbReference type="KEGG" id="ein:Eint_060060"/>
<name>E0S7D6_ENCIT</name>
<dbReference type="Proteomes" id="UP000002313">
    <property type="component" value="Chromosome VI"/>
</dbReference>
<gene>
    <name evidence="1" type="ORF">Eint_060060</name>
</gene>
<evidence type="ECO:0000313" key="2">
    <source>
        <dbReference type="Proteomes" id="UP000002313"/>
    </source>
</evidence>
<organism evidence="1 2">
    <name type="scientific">Encephalitozoon intestinalis (strain ATCC 50506)</name>
    <name type="common">Microsporidian parasite</name>
    <name type="synonym">Septata intestinalis</name>
    <dbReference type="NCBI Taxonomy" id="876142"/>
    <lineage>
        <taxon>Eukaryota</taxon>
        <taxon>Fungi</taxon>
        <taxon>Fungi incertae sedis</taxon>
        <taxon>Microsporidia</taxon>
        <taxon>Unikaryonidae</taxon>
        <taxon>Encephalitozoon</taxon>
    </lineage>
</organism>
<dbReference type="VEuPathDB" id="MicrosporidiaDB:Eint_060060"/>
<reference evidence="1 2" key="1">
    <citation type="journal article" date="2010" name="Nat. Commun.">
        <title>The complete sequence of the smallest known nuclear genome from the microsporidian Encephalitozoon intestinalis.</title>
        <authorList>
            <person name="Corradi N."/>
            <person name="Pombert J.-F."/>
            <person name="Farinelli L."/>
            <person name="Didier E.S."/>
            <person name="Keeling P.J."/>
        </authorList>
    </citation>
    <scope>NUCLEOTIDE SEQUENCE [LARGE SCALE GENOMIC DNA]</scope>
    <source>
        <strain evidence="1 2">ATCC 50506</strain>
    </source>
</reference>
<dbReference type="GeneID" id="9699295"/>
<dbReference type="HOGENOM" id="CLU_1594521_0_0_1"/>
<dbReference type="AlphaFoldDB" id="E0S7D6"/>
<dbReference type="EMBL" id="CP001947">
    <property type="protein sequence ID" value="ADM11615.1"/>
    <property type="molecule type" value="Genomic_DNA"/>
</dbReference>
<sequence length="167" mass="19450">MKLEIGDIDEIMEQISRLAPPSQKEDHKFLNLLRKAIEKNVVVKPGPNIEKLAEKNDQKDFKVLSLALMRKDLPIKAQEVFEDHIKQTKEKIEGLGMREAVQERRASYKKRVERCNIPEEIAKIQESVPSIQEKIRKAQSLIEEMSRKSLGKNLKPLEYAENFFRLI</sequence>
<dbReference type="OrthoDB" id="2192252at2759"/>
<dbReference type="RefSeq" id="XP_003072975.1">
    <property type="nucleotide sequence ID" value="XM_003072929.1"/>
</dbReference>
<keyword evidence="2" id="KW-1185">Reference proteome</keyword>
<proteinExistence type="predicted"/>
<evidence type="ECO:0000313" key="1">
    <source>
        <dbReference type="EMBL" id="ADM11615.1"/>
    </source>
</evidence>
<reference evidence="1 2" key="2">
    <citation type="journal article" date="2012" name="Proc. Natl. Acad. Sci. U.S.A.">
        <title>Gain and loss of multiple functionally related, horizontally transferred genes in the reduced genomes of two microsporidian parasites.</title>
        <authorList>
            <person name="Pombert J.-F."/>
            <person name="Selman M."/>
            <person name="Burki F."/>
            <person name="Bardell F.T."/>
            <person name="Farinelli L."/>
            <person name="Solter L.F."/>
            <person name="Whitman D.W."/>
            <person name="Weiss L.M."/>
            <person name="Corradi N."/>
            <person name="Keeling P.J."/>
        </authorList>
    </citation>
    <scope>NUCLEOTIDE SEQUENCE [LARGE SCALE GENOMIC DNA]</scope>
    <source>
        <strain evidence="1 2">ATCC 50506</strain>
    </source>
</reference>
<protein>
    <submittedName>
        <fullName evidence="1">Uncharacterized protein</fullName>
    </submittedName>
</protein>
<accession>E0S7D6</accession>